<dbReference type="Gene3D" id="3.40.190.290">
    <property type="match status" value="1"/>
</dbReference>
<reference evidence="5 6" key="1">
    <citation type="submission" date="2017-05" db="EMBL/GenBank/DDBJ databases">
        <title>Full genome sequence of Pseudorhodoplanes sinuspersici.</title>
        <authorList>
            <person name="Dastgheib S.M.M."/>
            <person name="Shavandi M."/>
            <person name="Tirandaz H."/>
        </authorList>
    </citation>
    <scope>NUCLEOTIDE SEQUENCE [LARGE SCALE GENOMIC DNA]</scope>
    <source>
        <strain evidence="5 6">RIPI110</strain>
    </source>
</reference>
<dbReference type="InterPro" id="IPR058163">
    <property type="entry name" value="LysR-type_TF_proteobact-type"/>
</dbReference>
<dbReference type="EMBL" id="CP021112">
    <property type="protein sequence ID" value="ARQ02638.1"/>
    <property type="molecule type" value="Genomic_DNA"/>
</dbReference>
<dbReference type="InterPro" id="IPR005119">
    <property type="entry name" value="LysR_subst-bd"/>
</dbReference>
<dbReference type="PANTHER" id="PTHR30537">
    <property type="entry name" value="HTH-TYPE TRANSCRIPTIONAL REGULATOR"/>
    <property type="match status" value="1"/>
</dbReference>
<dbReference type="AlphaFoldDB" id="A0A1W6ZZD0"/>
<dbReference type="InterPro" id="IPR000847">
    <property type="entry name" value="LysR_HTH_N"/>
</dbReference>
<comment type="similarity">
    <text evidence="1">Belongs to the LysR transcriptional regulatory family.</text>
</comment>
<dbReference type="PROSITE" id="PS50931">
    <property type="entry name" value="HTH_LYSR"/>
    <property type="match status" value="1"/>
</dbReference>
<name>A0A1W6ZZD0_9HYPH</name>
<keyword evidence="4" id="KW-0804">Transcription</keyword>
<dbReference type="OrthoDB" id="9787460at2"/>
<accession>A0A1W6ZZD0</accession>
<dbReference type="STRING" id="1235591.CAK95_28680"/>
<gene>
    <name evidence="5" type="ORF">CAK95_28680</name>
</gene>
<dbReference type="PANTHER" id="PTHR30537:SF3">
    <property type="entry name" value="TRANSCRIPTIONAL REGULATORY PROTEIN"/>
    <property type="match status" value="1"/>
</dbReference>
<evidence type="ECO:0000256" key="4">
    <source>
        <dbReference type="ARBA" id="ARBA00023163"/>
    </source>
</evidence>
<dbReference type="InterPro" id="IPR036388">
    <property type="entry name" value="WH-like_DNA-bd_sf"/>
</dbReference>
<dbReference type="Gene3D" id="1.10.10.10">
    <property type="entry name" value="Winged helix-like DNA-binding domain superfamily/Winged helix DNA-binding domain"/>
    <property type="match status" value="1"/>
</dbReference>
<proteinExistence type="inferred from homology"/>
<dbReference type="SUPFAM" id="SSF53850">
    <property type="entry name" value="Periplasmic binding protein-like II"/>
    <property type="match status" value="1"/>
</dbReference>
<evidence type="ECO:0000256" key="3">
    <source>
        <dbReference type="ARBA" id="ARBA00023125"/>
    </source>
</evidence>
<sequence>MRSIDLLDWDDLRVFLDVARTGNLSQTSRRLRIDHSTVSRRISQLEQALGSGVFERTRSGFKLNDLGKRLLPHAEAVESAMLKVRSEVNETAPEAAGTVRLATMEGIASLYLAPRAILLRDAAPHITLELVTSPQMIYVNRREADLFISFFKPPGQGLVSEKIGSFRLGLYASQSYLDRKGCPADLADLADHDFITYVEDLIQVDTVRWLDEVIQNPRVVMHSSSMIAQRNAAIGGLGIVLLPRFSIHETTPLVPILHDKAFTTREIWTSVHQDLQFSPRIRTVIAFLTRQIQSDMQAGIL</sequence>
<keyword evidence="3" id="KW-0238">DNA-binding</keyword>
<dbReference type="GO" id="GO:0043565">
    <property type="term" value="F:sequence-specific DNA binding"/>
    <property type="evidence" value="ECO:0007669"/>
    <property type="project" value="TreeGrafter"/>
</dbReference>
<evidence type="ECO:0000256" key="1">
    <source>
        <dbReference type="ARBA" id="ARBA00009437"/>
    </source>
</evidence>
<dbReference type="Proteomes" id="UP000194137">
    <property type="component" value="Chromosome"/>
</dbReference>
<protein>
    <submittedName>
        <fullName evidence="5">LysR family transcriptional regulator</fullName>
    </submittedName>
</protein>
<dbReference type="Pfam" id="PF00126">
    <property type="entry name" value="HTH_1"/>
    <property type="match status" value="1"/>
</dbReference>
<keyword evidence="2" id="KW-0805">Transcription regulation</keyword>
<dbReference type="Pfam" id="PF03466">
    <property type="entry name" value="LysR_substrate"/>
    <property type="match status" value="1"/>
</dbReference>
<keyword evidence="6" id="KW-1185">Reference proteome</keyword>
<evidence type="ECO:0000256" key="2">
    <source>
        <dbReference type="ARBA" id="ARBA00023015"/>
    </source>
</evidence>
<organism evidence="5 6">
    <name type="scientific">Pseudorhodoplanes sinuspersici</name>
    <dbReference type="NCBI Taxonomy" id="1235591"/>
    <lineage>
        <taxon>Bacteria</taxon>
        <taxon>Pseudomonadati</taxon>
        <taxon>Pseudomonadota</taxon>
        <taxon>Alphaproteobacteria</taxon>
        <taxon>Hyphomicrobiales</taxon>
        <taxon>Pseudorhodoplanes</taxon>
    </lineage>
</organism>
<dbReference type="SUPFAM" id="SSF46785">
    <property type="entry name" value="Winged helix' DNA-binding domain"/>
    <property type="match status" value="1"/>
</dbReference>
<dbReference type="InterPro" id="IPR036390">
    <property type="entry name" value="WH_DNA-bd_sf"/>
</dbReference>
<dbReference type="GO" id="GO:0003700">
    <property type="term" value="F:DNA-binding transcription factor activity"/>
    <property type="evidence" value="ECO:0007669"/>
    <property type="project" value="InterPro"/>
</dbReference>
<evidence type="ECO:0000313" key="5">
    <source>
        <dbReference type="EMBL" id="ARQ02638.1"/>
    </source>
</evidence>
<dbReference type="GO" id="GO:0006351">
    <property type="term" value="P:DNA-templated transcription"/>
    <property type="evidence" value="ECO:0007669"/>
    <property type="project" value="TreeGrafter"/>
</dbReference>
<evidence type="ECO:0000313" key="6">
    <source>
        <dbReference type="Proteomes" id="UP000194137"/>
    </source>
</evidence>
<dbReference type="KEGG" id="psin:CAK95_28680"/>